<dbReference type="PANTHER" id="PTHR10302">
    <property type="entry name" value="SINGLE-STRANDED DNA-BINDING PROTEIN"/>
    <property type="match status" value="1"/>
</dbReference>
<organism evidence="4 5">
    <name type="scientific">Priestia koreensis</name>
    <dbReference type="NCBI Taxonomy" id="284581"/>
    <lineage>
        <taxon>Bacteria</taxon>
        <taxon>Bacillati</taxon>
        <taxon>Bacillota</taxon>
        <taxon>Bacilli</taxon>
        <taxon>Bacillales</taxon>
        <taxon>Bacillaceae</taxon>
        <taxon>Priestia</taxon>
    </lineage>
</organism>
<comment type="caution">
    <text evidence="4">The sequence shown here is derived from an EMBL/GenBank/DDBJ whole genome shotgun (WGS) entry which is preliminary data.</text>
</comment>
<proteinExistence type="inferred from homology"/>
<dbReference type="GO" id="GO:0003697">
    <property type="term" value="F:single-stranded DNA binding"/>
    <property type="evidence" value="ECO:0007669"/>
    <property type="project" value="UniProtKB-UniRule"/>
</dbReference>
<dbReference type="Proteomes" id="UP000037558">
    <property type="component" value="Unassembled WGS sequence"/>
</dbReference>
<dbReference type="PROSITE" id="PS50935">
    <property type="entry name" value="SSB"/>
    <property type="match status" value="1"/>
</dbReference>
<dbReference type="PATRIC" id="fig|284581.3.peg.3361"/>
<gene>
    <name evidence="4" type="ORF">AMD01_22540</name>
</gene>
<dbReference type="SUPFAM" id="SSF50249">
    <property type="entry name" value="Nucleic acid-binding proteins"/>
    <property type="match status" value="1"/>
</dbReference>
<dbReference type="HAMAP" id="MF_00984">
    <property type="entry name" value="SSB"/>
    <property type="match status" value="1"/>
</dbReference>
<evidence type="ECO:0000313" key="5">
    <source>
        <dbReference type="Proteomes" id="UP000037558"/>
    </source>
</evidence>
<dbReference type="InterPro" id="IPR012340">
    <property type="entry name" value="NA-bd_OB-fold"/>
</dbReference>
<dbReference type="InterPro" id="IPR011344">
    <property type="entry name" value="ssDNA-bd"/>
</dbReference>
<dbReference type="InterPro" id="IPR000424">
    <property type="entry name" value="Primosome_PriB/ssb"/>
</dbReference>
<dbReference type="OrthoDB" id="9809878at2"/>
<dbReference type="GO" id="GO:0009295">
    <property type="term" value="C:nucleoid"/>
    <property type="evidence" value="ECO:0007669"/>
    <property type="project" value="TreeGrafter"/>
</dbReference>
<keyword evidence="1 2" id="KW-0238">DNA-binding</keyword>
<dbReference type="AlphaFoldDB" id="A0A0M0KFR2"/>
<dbReference type="EMBL" id="LILC01000037">
    <property type="protein sequence ID" value="KOO37253.1"/>
    <property type="molecule type" value="Genomic_DNA"/>
</dbReference>
<dbReference type="Pfam" id="PF00436">
    <property type="entry name" value="SSB"/>
    <property type="match status" value="1"/>
</dbReference>
<dbReference type="PANTHER" id="PTHR10302:SF27">
    <property type="entry name" value="SINGLE-STRANDED DNA-BINDING PROTEIN"/>
    <property type="match status" value="1"/>
</dbReference>
<accession>A0A0M0KFR2</accession>
<dbReference type="RefSeq" id="WP_053403690.1">
    <property type="nucleotide sequence ID" value="NZ_LILC01000037.1"/>
</dbReference>
<sequence length="118" mass="13295">MINQTTLVGRLTKDPQLKNTSDGTAYSQITLAVNRNFRNQAGDFHTDFVTLTLWRKNAENTVIYCRKGSVIGVVGRVQTRSYENQQQRVYTTEIVAESVKFLSGKAQETSSSQEQAFL</sequence>
<name>A0A0M0KFR2_9BACI</name>
<dbReference type="Gene3D" id="2.40.50.140">
    <property type="entry name" value="Nucleic acid-binding proteins"/>
    <property type="match status" value="1"/>
</dbReference>
<evidence type="ECO:0000256" key="1">
    <source>
        <dbReference type="ARBA" id="ARBA00023125"/>
    </source>
</evidence>
<evidence type="ECO:0000313" key="4">
    <source>
        <dbReference type="EMBL" id="KOO37253.1"/>
    </source>
</evidence>
<comment type="subunit">
    <text evidence="2">Homotetramer.</text>
</comment>
<protein>
    <recommendedName>
        <fullName evidence="2 3">Single-stranded DNA-binding protein</fullName>
        <shortName evidence="2">SSB</shortName>
    </recommendedName>
</protein>
<reference evidence="5" key="1">
    <citation type="submission" date="2015-08" db="EMBL/GenBank/DDBJ databases">
        <title>Fjat-14210 dsm16467.</title>
        <authorList>
            <person name="Liu B."/>
            <person name="Wang J."/>
            <person name="Zhu Y."/>
            <person name="Liu G."/>
            <person name="Chen Q."/>
            <person name="Chen Z."/>
            <person name="Lan J."/>
            <person name="Che J."/>
            <person name="Ge C."/>
            <person name="Shi H."/>
            <person name="Pan Z."/>
            <person name="Liu X."/>
        </authorList>
    </citation>
    <scope>NUCLEOTIDE SEQUENCE [LARGE SCALE GENOMIC DNA]</scope>
    <source>
        <strain evidence="5">DSM 16467</strain>
    </source>
</reference>
<dbReference type="CDD" id="cd04496">
    <property type="entry name" value="SSB_OBF"/>
    <property type="match status" value="1"/>
</dbReference>
<dbReference type="NCBIfam" id="TIGR00621">
    <property type="entry name" value="ssb"/>
    <property type="match status" value="1"/>
</dbReference>
<dbReference type="GO" id="GO:0006260">
    <property type="term" value="P:DNA replication"/>
    <property type="evidence" value="ECO:0007669"/>
    <property type="project" value="InterPro"/>
</dbReference>
<keyword evidence="5" id="KW-1185">Reference proteome</keyword>
<evidence type="ECO:0000256" key="2">
    <source>
        <dbReference type="HAMAP-Rule" id="MF_00984"/>
    </source>
</evidence>
<evidence type="ECO:0000256" key="3">
    <source>
        <dbReference type="PIRNR" id="PIRNR002070"/>
    </source>
</evidence>
<comment type="caution">
    <text evidence="2">Lacks conserved residue(s) required for the propagation of feature annotation.</text>
</comment>
<dbReference type="STRING" id="284581.AMD01_22540"/>
<dbReference type="PIRSF" id="PIRSF002070">
    <property type="entry name" value="SSB"/>
    <property type="match status" value="1"/>
</dbReference>